<comment type="caution">
    <text evidence="3">The sequence shown here is derived from an EMBL/GenBank/DDBJ whole genome shotgun (WGS) entry which is preliminary data.</text>
</comment>
<dbReference type="PANTHER" id="PTHR43830">
    <property type="entry name" value="PROTEIN PSP1"/>
    <property type="match status" value="1"/>
</dbReference>
<proteinExistence type="predicted"/>
<feature type="region of interest" description="Disordered" evidence="1">
    <location>
        <begin position="490"/>
        <end position="515"/>
    </location>
</feature>
<gene>
    <name evidence="3" type="ORF">AYI68_g2688</name>
</gene>
<dbReference type="Pfam" id="PF04468">
    <property type="entry name" value="PSP1"/>
    <property type="match status" value="1"/>
</dbReference>
<feature type="compositionally biased region" description="Low complexity" evidence="1">
    <location>
        <begin position="607"/>
        <end position="627"/>
    </location>
</feature>
<feature type="region of interest" description="Disordered" evidence="1">
    <location>
        <begin position="650"/>
        <end position="677"/>
    </location>
</feature>
<dbReference type="GO" id="GO:0005737">
    <property type="term" value="C:cytoplasm"/>
    <property type="evidence" value="ECO:0007669"/>
    <property type="project" value="TreeGrafter"/>
</dbReference>
<sequence>MLSFTNTLEENIDEISGNQSDIKNSKISQLKASLVSNRKLEEPPNTDQYSMKSTFKRESDIFPEADSIYKSSGDEVNIDWKAVGSQSTRVLAGSLSKEDQGSIWGLDSLVEDTEKLSFDKGAGLSKLGGMMVGNSSNQSNNLGQNPANDSGIYSSEAWPPFPRKIGSDSYDSGEKSNLFNFPSSGMEIKNSNRFGAMGNHTLVNPKRESDSSLKDLDILNMAAADAAAEAEFVDSVLMSAMDISDKTSTINSSASLGSKAPGTLYPLSHSSDQTGARPNVVPRHSSFDLSDLHHKSSLGQFIPSNAPSNPLFNKNNSSSGFPELSFPGQPLPVLGQQSETQNAHIGQVNNNPYQMRYRNPIQSMQYYDNFYPRGSGPGPNFSSNVSGLSNIYPISGKTSFPGLNDTPQGGFIWPQNGGYIPGSLKNEPPFSFSYNRPPSLQQPNYGSLNFQQSSIGLNIPPSNLNQSNISHYSSSSGMKMQIPVNHQNNPNNLGAFQSPSQFYGNNSGSNNSSLSDMGRGVPLNLLPSDARIFVVQFKGKRNDLFFFSKSSSENKVPSNQNIAPGVCAIVEADRGQDLGLIIEEYSSKDQAIQFMASRYREDDSKDSNNSSISDSNKNSSSGSSGNSEGHSNTASVPQFSDVVKSNLSLGSDVATNNNPKEKTSPQNSGNNEPFSQINPKDISIKRVFRVADSTDIDVMVSKSQDEQKALLVCQAKVRSLKLPMEVVDAEYQWDRRKLIFFFNADHRIDFRELVRELFKTYKTRIWMCAVDQR</sequence>
<protein>
    <recommendedName>
        <fullName evidence="2">PSP1 C-terminal domain-containing protein</fullName>
    </recommendedName>
</protein>
<feature type="compositionally biased region" description="Polar residues" evidence="1">
    <location>
        <begin position="490"/>
        <end position="503"/>
    </location>
</feature>
<dbReference type="NCBIfam" id="NF041131">
    <property type="entry name" value="RicT_YaaT_fam"/>
    <property type="match status" value="1"/>
</dbReference>
<organism evidence="3 4">
    <name type="scientific">Smittium mucronatum</name>
    <dbReference type="NCBI Taxonomy" id="133383"/>
    <lineage>
        <taxon>Eukaryota</taxon>
        <taxon>Fungi</taxon>
        <taxon>Fungi incertae sedis</taxon>
        <taxon>Zoopagomycota</taxon>
        <taxon>Kickxellomycotina</taxon>
        <taxon>Harpellomycetes</taxon>
        <taxon>Harpellales</taxon>
        <taxon>Legeriomycetaceae</taxon>
        <taxon>Smittium</taxon>
    </lineage>
</organism>
<accession>A0A1R0H215</accession>
<dbReference type="PROSITE" id="PS51411">
    <property type="entry name" value="PSP1_C"/>
    <property type="match status" value="1"/>
</dbReference>
<name>A0A1R0H215_9FUNG</name>
<dbReference type="PANTHER" id="PTHR43830:SF3">
    <property type="entry name" value="PROTEIN PSP1"/>
    <property type="match status" value="1"/>
</dbReference>
<dbReference type="Proteomes" id="UP000187455">
    <property type="component" value="Unassembled WGS sequence"/>
</dbReference>
<dbReference type="AlphaFoldDB" id="A0A1R0H215"/>
<keyword evidence="4" id="KW-1185">Reference proteome</keyword>
<feature type="compositionally biased region" description="Low complexity" evidence="1">
    <location>
        <begin position="504"/>
        <end position="513"/>
    </location>
</feature>
<evidence type="ECO:0000313" key="3">
    <source>
        <dbReference type="EMBL" id="OLY83179.1"/>
    </source>
</evidence>
<evidence type="ECO:0000256" key="1">
    <source>
        <dbReference type="SAM" id="MobiDB-lite"/>
    </source>
</evidence>
<feature type="region of interest" description="Disordered" evidence="1">
    <location>
        <begin position="135"/>
        <end position="155"/>
    </location>
</feature>
<reference evidence="3 4" key="1">
    <citation type="journal article" date="2016" name="Mol. Biol. Evol.">
        <title>Genome-Wide Survey of Gut Fungi (Harpellales) Reveals the First Horizontally Transferred Ubiquitin Gene from a Mosquito Host.</title>
        <authorList>
            <person name="Wang Y."/>
            <person name="White M.M."/>
            <person name="Kvist S."/>
            <person name="Moncalvo J.M."/>
        </authorList>
    </citation>
    <scope>NUCLEOTIDE SEQUENCE [LARGE SCALE GENOMIC DNA]</scope>
    <source>
        <strain evidence="3 4">ALG-7-W6</strain>
    </source>
</reference>
<evidence type="ECO:0000259" key="2">
    <source>
        <dbReference type="PROSITE" id="PS51411"/>
    </source>
</evidence>
<dbReference type="OrthoDB" id="243127at2759"/>
<dbReference type="InterPro" id="IPR047767">
    <property type="entry name" value="PSP1-like"/>
</dbReference>
<feature type="compositionally biased region" description="Polar residues" evidence="1">
    <location>
        <begin position="308"/>
        <end position="320"/>
    </location>
</feature>
<dbReference type="InterPro" id="IPR007557">
    <property type="entry name" value="PSP1_C"/>
</dbReference>
<evidence type="ECO:0000313" key="4">
    <source>
        <dbReference type="Proteomes" id="UP000187455"/>
    </source>
</evidence>
<dbReference type="EMBL" id="LSSL01001024">
    <property type="protein sequence ID" value="OLY83179.1"/>
    <property type="molecule type" value="Genomic_DNA"/>
</dbReference>
<feature type="compositionally biased region" description="Low complexity" evidence="1">
    <location>
        <begin position="135"/>
        <end position="145"/>
    </location>
</feature>
<feature type="region of interest" description="Disordered" evidence="1">
    <location>
        <begin position="599"/>
        <end position="635"/>
    </location>
</feature>
<feature type="region of interest" description="Disordered" evidence="1">
    <location>
        <begin position="308"/>
        <end position="330"/>
    </location>
</feature>
<feature type="domain" description="PSP1 C-terminal" evidence="2">
    <location>
        <begin position="685"/>
        <end position="770"/>
    </location>
</feature>